<dbReference type="InterPro" id="IPR032675">
    <property type="entry name" value="LRR_dom_sf"/>
</dbReference>
<dbReference type="PANTHER" id="PTHR45661">
    <property type="entry name" value="SURFACE ANTIGEN"/>
    <property type="match status" value="1"/>
</dbReference>
<dbReference type="Gene3D" id="2.60.40.10">
    <property type="entry name" value="Immunoglobulins"/>
    <property type="match status" value="1"/>
</dbReference>
<feature type="signal peptide" evidence="1">
    <location>
        <begin position="1"/>
        <end position="29"/>
    </location>
</feature>
<dbReference type="SUPFAM" id="SSF49373">
    <property type="entry name" value="Invasin/intimin cell-adhesion fragments"/>
    <property type="match status" value="1"/>
</dbReference>
<dbReference type="Gene3D" id="2.60.40.1080">
    <property type="match status" value="1"/>
</dbReference>
<feature type="chain" id="PRO_5047269179" evidence="1">
    <location>
        <begin position="30"/>
        <end position="435"/>
    </location>
</feature>
<dbReference type="Gene3D" id="3.80.10.10">
    <property type="entry name" value="Ribonuclease Inhibitor"/>
    <property type="match status" value="2"/>
</dbReference>
<dbReference type="InterPro" id="IPR003343">
    <property type="entry name" value="Big_2"/>
</dbReference>
<dbReference type="EMBL" id="JAAWUZ010000039">
    <property type="protein sequence ID" value="NSG30679.1"/>
    <property type="molecule type" value="Genomic_DNA"/>
</dbReference>
<keyword evidence="4" id="KW-1185">Reference proteome</keyword>
<dbReference type="SUPFAM" id="SSF52058">
    <property type="entry name" value="L domain-like"/>
    <property type="match status" value="1"/>
</dbReference>
<sequence length="435" mass="48767">MFRQLKNIMLKGIMLFALFCILPVMVTNAADNEANPFEGKIYSSGYAYFENAVAVNHVVYRYMPETDSVLAECIDLNSTLKKHMTLTIEKSVLGKPVTRIGGYFTDPYYMDAKIGYLFDKIYIPDSVKIITGSAFSECTNVKSIYIPDSVEKIGDKAFEECTNLQSVRLPNDLDKIEFGCFYNCKNLRKIVIPNGVQKIESNAFVGCEKLEIYIPASVKKIGKYITLTDVKKIYCQKNTVAYKYAKKNKVAVEITGTKRTQQNYVAQKLLLKKNAVTLKPDSSYRVEAEMVPFYASKQELAYSSNKPEIAAVSDEGFVTAKKAGSAVITVKTTDGSKKKVKLKVTVRPGKPVNFIVQKKGKKKAVFSWDPVAGAAGYEVAQADSQKGKYTTIWQQKKKTSVELKISKDKYYKVRAWYKKDGELIYGAFSKAIKAS</sequence>
<evidence type="ECO:0000256" key="1">
    <source>
        <dbReference type="SAM" id="SignalP"/>
    </source>
</evidence>
<feature type="domain" description="BIG2" evidence="2">
    <location>
        <begin position="265"/>
        <end position="342"/>
    </location>
</feature>
<dbReference type="Proteomes" id="UP000821846">
    <property type="component" value="Unassembled WGS sequence"/>
</dbReference>
<dbReference type="InterPro" id="IPR053139">
    <property type="entry name" value="Surface_bspA-like"/>
</dbReference>
<dbReference type="PANTHER" id="PTHR45661:SF3">
    <property type="entry name" value="IG-LIKE DOMAIN-CONTAINING PROTEIN"/>
    <property type="match status" value="1"/>
</dbReference>
<dbReference type="InterPro" id="IPR013783">
    <property type="entry name" value="Ig-like_fold"/>
</dbReference>
<dbReference type="Pfam" id="PF02368">
    <property type="entry name" value="Big_2"/>
    <property type="match status" value="1"/>
</dbReference>
<accession>A0ABX2H145</accession>
<evidence type="ECO:0000313" key="4">
    <source>
        <dbReference type="Proteomes" id="UP000821846"/>
    </source>
</evidence>
<gene>
    <name evidence="3" type="ORF">HFM93_10400</name>
</gene>
<dbReference type="InterPro" id="IPR008964">
    <property type="entry name" value="Invasin/intimin_cell_adhesion"/>
</dbReference>
<keyword evidence="1" id="KW-0732">Signal</keyword>
<comment type="caution">
    <text evidence="3">The sequence shown here is derived from an EMBL/GenBank/DDBJ whole genome shotgun (WGS) entry which is preliminary data.</text>
</comment>
<dbReference type="Pfam" id="PF13306">
    <property type="entry name" value="LRR_5"/>
    <property type="match status" value="1"/>
</dbReference>
<reference evidence="3 4" key="1">
    <citation type="journal article" date="2020" name="Cell Host Microbe">
        <title>Functional and Genomic Variation between Human-Derived Isolates of Lachnospiraceae Reveals Inter- and Intra-Species Diversity.</title>
        <authorList>
            <person name="Sorbara M.T."/>
            <person name="Littmann E.R."/>
            <person name="Fontana E."/>
            <person name="Moody T.U."/>
            <person name="Kohout C.E."/>
            <person name="Gjonbalaj M."/>
            <person name="Eaton V."/>
            <person name="Seok R."/>
            <person name="Leiner I.M."/>
            <person name="Pamer E.G."/>
        </authorList>
    </citation>
    <scope>NUCLEOTIDE SEQUENCE [LARGE SCALE GENOMIC DNA]</scope>
    <source>
        <strain evidence="3 4">MSK.14.16</strain>
    </source>
</reference>
<dbReference type="SMART" id="SM00635">
    <property type="entry name" value="BID_2"/>
    <property type="match status" value="1"/>
</dbReference>
<protein>
    <submittedName>
        <fullName evidence="3">Leucine-rich repeat protein</fullName>
    </submittedName>
</protein>
<proteinExistence type="predicted"/>
<evidence type="ECO:0000313" key="3">
    <source>
        <dbReference type="EMBL" id="NSG30679.1"/>
    </source>
</evidence>
<name>A0ABX2H145_9FIRM</name>
<dbReference type="InterPro" id="IPR026906">
    <property type="entry name" value="LRR_5"/>
</dbReference>
<evidence type="ECO:0000259" key="2">
    <source>
        <dbReference type="SMART" id="SM00635"/>
    </source>
</evidence>
<dbReference type="RefSeq" id="WP_173866588.1">
    <property type="nucleotide sequence ID" value="NZ_JAAWUU010000038.1"/>
</dbReference>
<organism evidence="3 4">
    <name type="scientific">Faecalicatena fissicatena</name>
    <dbReference type="NCBI Taxonomy" id="290055"/>
    <lineage>
        <taxon>Bacteria</taxon>
        <taxon>Bacillati</taxon>
        <taxon>Bacillota</taxon>
        <taxon>Clostridia</taxon>
        <taxon>Lachnospirales</taxon>
        <taxon>Lachnospiraceae</taxon>
        <taxon>Faecalicatena</taxon>
    </lineage>
</organism>